<dbReference type="STRING" id="1423813.FC26_GL000864"/>
<proteinExistence type="inferred from homology"/>
<dbReference type="EMBL" id="AYYY01000011">
    <property type="protein sequence ID" value="KRM62130.1"/>
    <property type="molecule type" value="Genomic_DNA"/>
</dbReference>
<name>A0A0R2A6X0_9LACO</name>
<protein>
    <submittedName>
        <fullName evidence="5">Replicative DNA helicase loader DnaB</fullName>
    </submittedName>
</protein>
<dbReference type="Pfam" id="PF25888">
    <property type="entry name" value="WHD_DnaB"/>
    <property type="match status" value="1"/>
</dbReference>
<evidence type="ECO:0000256" key="2">
    <source>
        <dbReference type="SAM" id="MobiDB-lite"/>
    </source>
</evidence>
<dbReference type="InterPro" id="IPR058660">
    <property type="entry name" value="WHD_DnaB"/>
</dbReference>
<feature type="region of interest" description="Disordered" evidence="2">
    <location>
        <begin position="400"/>
        <end position="449"/>
    </location>
</feature>
<evidence type="ECO:0000259" key="3">
    <source>
        <dbReference type="Pfam" id="PF07261"/>
    </source>
</evidence>
<dbReference type="InterPro" id="IPR006343">
    <property type="entry name" value="DnaB/C_C"/>
</dbReference>
<keyword evidence="5" id="KW-0347">Helicase</keyword>
<feature type="compositionally biased region" description="Polar residues" evidence="2">
    <location>
        <begin position="400"/>
        <end position="409"/>
    </location>
</feature>
<reference evidence="5 6" key="1">
    <citation type="journal article" date="2015" name="Genome Announc.">
        <title>Expanding the biotechnology potential of lactobacilli through comparative genomics of 213 strains and associated genera.</title>
        <authorList>
            <person name="Sun Z."/>
            <person name="Harris H.M."/>
            <person name="McCann A."/>
            <person name="Guo C."/>
            <person name="Argimon S."/>
            <person name="Zhang W."/>
            <person name="Yang X."/>
            <person name="Jeffery I.B."/>
            <person name="Cooney J.C."/>
            <person name="Kagawa T.F."/>
            <person name="Liu W."/>
            <person name="Song Y."/>
            <person name="Salvetti E."/>
            <person name="Wrobel A."/>
            <person name="Rasinkangas P."/>
            <person name="Parkhill J."/>
            <person name="Rea M.C."/>
            <person name="O'Sullivan O."/>
            <person name="Ritari J."/>
            <person name="Douillard F.P."/>
            <person name="Paul Ross R."/>
            <person name="Yang R."/>
            <person name="Briner A.E."/>
            <person name="Felis G.E."/>
            <person name="de Vos W.M."/>
            <person name="Barrangou R."/>
            <person name="Klaenhammer T.R."/>
            <person name="Caufield P.W."/>
            <person name="Cui Y."/>
            <person name="Zhang H."/>
            <person name="O'Toole P.W."/>
        </authorList>
    </citation>
    <scope>NUCLEOTIDE SEQUENCE [LARGE SCALE GENOMIC DNA]</scope>
    <source>
        <strain evidence="5 6">DSM 20634</strain>
    </source>
</reference>
<keyword evidence="5" id="KW-0067">ATP-binding</keyword>
<feature type="domain" description="DnaB/C C-terminal" evidence="3">
    <location>
        <begin position="327"/>
        <end position="393"/>
    </location>
</feature>
<gene>
    <name evidence="5" type="ORF">FC26_GL000864</name>
</gene>
<comment type="caution">
    <text evidence="5">The sequence shown here is derived from an EMBL/GenBank/DDBJ whole genome shotgun (WGS) entry which is preliminary data.</text>
</comment>
<sequence length="467" mass="52861">MTKVDDTVKPQTGLIVCLAADYRTFSQSTLVEFYQPIMGANAFALLFALKNAVTEHPTLSSRLAHTRLLDQLGFDITELENARRRLEALGLLRTYETTDQMGTVVVYELQSTQTPKSFVNDDLLSVLLLEAIGETKFDELVKSVTKYSMDVSQLTEATKTFLDTFHVNASQITDSPSIIRESREQFVVSQPRSSHQIPAVDFDFKLLTQLLDKQPISNEEINKHQTLIRTEHVMYGIDEPQMARLIMESTDLVNNELDEQRFKKVISTNFQMQHSDESKTSKDTVAPDTQLTANTSKTDLTSNEKQLIKACETYTPNDFLQILIGKKGGFVPRSSENALRNLIERDVLSKSVINMLIYYVIQERNNTSLSQNFIDTIASGWLQAQVTTATEALTQIKEFSNRGSSTNSGEKAKRTRYVNKKSGQVRETLPDWAQEGYQHQSKKVSEDEVSKIKAQLQAMKQQQESEE</sequence>
<evidence type="ECO:0000259" key="4">
    <source>
        <dbReference type="Pfam" id="PF25888"/>
    </source>
</evidence>
<dbReference type="Pfam" id="PF07261">
    <property type="entry name" value="DnaB_2"/>
    <property type="match status" value="1"/>
</dbReference>
<organism evidence="5 6">
    <name type="scientific">Paucilactobacillus vaccinostercus DSM 20634</name>
    <dbReference type="NCBI Taxonomy" id="1423813"/>
    <lineage>
        <taxon>Bacteria</taxon>
        <taxon>Bacillati</taxon>
        <taxon>Bacillota</taxon>
        <taxon>Bacilli</taxon>
        <taxon>Lactobacillales</taxon>
        <taxon>Lactobacillaceae</taxon>
        <taxon>Paucilactobacillus</taxon>
    </lineage>
</organism>
<evidence type="ECO:0000256" key="1">
    <source>
        <dbReference type="ARBA" id="ARBA00093462"/>
    </source>
</evidence>
<evidence type="ECO:0000313" key="6">
    <source>
        <dbReference type="Proteomes" id="UP000051733"/>
    </source>
</evidence>
<keyword evidence="5" id="KW-0547">Nucleotide-binding</keyword>
<keyword evidence="5" id="KW-0378">Hydrolase</keyword>
<accession>A0A0R2A6X0</accession>
<dbReference type="PATRIC" id="fig|1423813.3.peg.885"/>
<dbReference type="GO" id="GO:0004386">
    <property type="term" value="F:helicase activity"/>
    <property type="evidence" value="ECO:0007669"/>
    <property type="project" value="UniProtKB-KW"/>
</dbReference>
<dbReference type="Proteomes" id="UP000051733">
    <property type="component" value="Unassembled WGS sequence"/>
</dbReference>
<dbReference type="OrthoDB" id="2082007at2"/>
<keyword evidence="6" id="KW-1185">Reference proteome</keyword>
<evidence type="ECO:0000313" key="5">
    <source>
        <dbReference type="EMBL" id="KRM62130.1"/>
    </source>
</evidence>
<dbReference type="AlphaFoldDB" id="A0A0R2A6X0"/>
<feature type="domain" description="Replicative helicase loading/DNA remodeling protein DnaB N-terminal winged helix" evidence="4">
    <location>
        <begin position="20"/>
        <end position="262"/>
    </location>
</feature>
<dbReference type="RefSeq" id="WP_057777799.1">
    <property type="nucleotide sequence ID" value="NZ_AYYY01000011.1"/>
</dbReference>
<comment type="similarity">
    <text evidence="1">Belongs to the DnaB/DnaD family.</text>
</comment>